<keyword evidence="7" id="KW-1185">Reference proteome</keyword>
<dbReference type="InterPro" id="IPR001706">
    <property type="entry name" value="Ribosomal_bL35"/>
</dbReference>
<evidence type="ECO:0000313" key="6">
    <source>
        <dbReference type="EMBL" id="BAR91934.1"/>
    </source>
</evidence>
<name>A0ABM7EY89_9FLAO</name>
<accession>A0ABM7EY89</accession>
<dbReference type="InterPro" id="IPR037229">
    <property type="entry name" value="Ribosomal_bL35_sf"/>
</dbReference>
<dbReference type="RefSeq" id="WP_015429796.1">
    <property type="nucleotide sequence ID" value="NZ_AP014609.1"/>
</dbReference>
<proteinExistence type="inferred from homology"/>
<dbReference type="PRINTS" id="PR00064">
    <property type="entry name" value="RIBOSOMALL35"/>
</dbReference>
<gene>
    <name evidence="4 6" type="primary">rpmI</name>
    <name evidence="6" type="ORF">BPAY_182</name>
</gene>
<dbReference type="Proteomes" id="UP000217805">
    <property type="component" value="Chromosome"/>
</dbReference>
<dbReference type="Gene3D" id="4.10.410.60">
    <property type="match status" value="1"/>
</dbReference>
<evidence type="ECO:0000256" key="5">
    <source>
        <dbReference type="RuleBase" id="RU000568"/>
    </source>
</evidence>
<organism evidence="6 7">
    <name type="scientific">Blattabacterium cuenoti BPAY</name>
    <dbReference type="NCBI Taxonomy" id="1457031"/>
    <lineage>
        <taxon>Bacteria</taxon>
        <taxon>Pseudomonadati</taxon>
        <taxon>Bacteroidota</taxon>
        <taxon>Flavobacteriia</taxon>
        <taxon>Flavobacteriales</taxon>
        <taxon>Blattabacteriaceae</taxon>
        <taxon>Blattabacterium</taxon>
    </lineage>
</organism>
<evidence type="ECO:0000256" key="2">
    <source>
        <dbReference type="ARBA" id="ARBA00022980"/>
    </source>
</evidence>
<evidence type="ECO:0000256" key="1">
    <source>
        <dbReference type="ARBA" id="ARBA00006598"/>
    </source>
</evidence>
<dbReference type="InterPro" id="IPR018265">
    <property type="entry name" value="Ribosomal_bL35_CS"/>
</dbReference>
<dbReference type="GO" id="GO:0005840">
    <property type="term" value="C:ribosome"/>
    <property type="evidence" value="ECO:0007669"/>
    <property type="project" value="UniProtKB-KW"/>
</dbReference>
<dbReference type="HAMAP" id="MF_00514">
    <property type="entry name" value="Ribosomal_bL35"/>
    <property type="match status" value="1"/>
</dbReference>
<reference evidence="6 7" key="1">
    <citation type="journal article" date="2015" name="Microbes Environ.">
        <title>An Efficient Strategy Developed for Next-Generation Sequencing of Endosymbiont Genomes Performed Using Crude DNA Isolated from Host Tissues: A Case Study of Blattabacterium cuenoti Inhabiting the Fat Bodies of Cockroaches.</title>
        <authorList>
            <person name="Kinjo Y."/>
            <person name="Saitoh S."/>
            <person name="Tokuda G."/>
        </authorList>
    </citation>
    <scope>NUCLEOTIDE SEQUENCE [LARGE SCALE GENOMIC DNA]</scope>
    <source>
        <strain evidence="6 7">BPAY</strain>
    </source>
</reference>
<keyword evidence="3 4" id="KW-0687">Ribonucleoprotein</keyword>
<dbReference type="PANTHER" id="PTHR33343">
    <property type="entry name" value="54S RIBOSOMAL PROTEIN BL35M"/>
    <property type="match status" value="1"/>
</dbReference>
<dbReference type="PROSITE" id="PS00936">
    <property type="entry name" value="RIBOSOMAL_L35"/>
    <property type="match status" value="1"/>
</dbReference>
<dbReference type="EMBL" id="AP014609">
    <property type="protein sequence ID" value="BAR91934.1"/>
    <property type="molecule type" value="Genomic_DNA"/>
</dbReference>
<dbReference type="PANTHER" id="PTHR33343:SF1">
    <property type="entry name" value="LARGE RIBOSOMAL SUBUNIT PROTEIN BL35M"/>
    <property type="match status" value="1"/>
</dbReference>
<protein>
    <recommendedName>
        <fullName evidence="4">Large ribosomal subunit protein bL35</fullName>
    </recommendedName>
</protein>
<sequence length="62" mass="7458">MPKLKTKSGSKKRFKKTANGYFKRKRAFKNHLLTKKSKKRKRYLSLFTLLNRSDQKNIKTQI</sequence>
<dbReference type="SUPFAM" id="SSF143034">
    <property type="entry name" value="L35p-like"/>
    <property type="match status" value="1"/>
</dbReference>
<keyword evidence="2 4" id="KW-0689">Ribosomal protein</keyword>
<dbReference type="InterPro" id="IPR021137">
    <property type="entry name" value="Ribosomal_bL35-like"/>
</dbReference>
<dbReference type="Pfam" id="PF01632">
    <property type="entry name" value="Ribosomal_L35p"/>
    <property type="match status" value="1"/>
</dbReference>
<dbReference type="NCBIfam" id="TIGR00001">
    <property type="entry name" value="rpmI_bact"/>
    <property type="match status" value="1"/>
</dbReference>
<evidence type="ECO:0000313" key="7">
    <source>
        <dbReference type="Proteomes" id="UP000217805"/>
    </source>
</evidence>
<evidence type="ECO:0000256" key="4">
    <source>
        <dbReference type="HAMAP-Rule" id="MF_00514"/>
    </source>
</evidence>
<comment type="similarity">
    <text evidence="1 4 5">Belongs to the bacterial ribosomal protein bL35 family.</text>
</comment>
<evidence type="ECO:0000256" key="3">
    <source>
        <dbReference type="ARBA" id="ARBA00023274"/>
    </source>
</evidence>